<proteinExistence type="predicted"/>
<organism evidence="1 2">
    <name type="scientific">Fusarium oxysporum</name>
    <name type="common">Fusarium vascular wilt</name>
    <dbReference type="NCBI Taxonomy" id="5507"/>
    <lineage>
        <taxon>Eukaryota</taxon>
        <taxon>Fungi</taxon>
        <taxon>Dikarya</taxon>
        <taxon>Ascomycota</taxon>
        <taxon>Pezizomycotina</taxon>
        <taxon>Sordariomycetes</taxon>
        <taxon>Hypocreomycetidae</taxon>
        <taxon>Hypocreales</taxon>
        <taxon>Nectriaceae</taxon>
        <taxon>Fusarium</taxon>
        <taxon>Fusarium oxysporum species complex</taxon>
    </lineage>
</organism>
<protein>
    <submittedName>
        <fullName evidence="1">Uncharacterized protein</fullName>
    </submittedName>
</protein>
<gene>
    <name evidence="1" type="ORF">BFJ69_g17207</name>
</gene>
<dbReference type="VEuPathDB" id="FungiDB:FOIG_08712"/>
<dbReference type="VEuPathDB" id="FungiDB:FOMG_15362"/>
<accession>A0A420M8X3</accession>
<dbReference type="EMBL" id="MRCX01000696">
    <property type="protein sequence ID" value="RKK60608.1"/>
    <property type="molecule type" value="Genomic_DNA"/>
</dbReference>
<dbReference type="VEuPathDB" id="FungiDB:FOZG_18416"/>
<dbReference type="VEuPathDB" id="FungiDB:FOXG_09925"/>
<sequence>MNDFTHFCQFDQILCNAGLAKWQHEDVRTVAEKDKRILAAAGDQGDDFDGAKEMSLTFRNEGREDGKKGTACLIKGAIHAWNLQFPELFAEGFKAWTEEKPLPEGFVNLLDGSSDEGA</sequence>
<reference evidence="1 2" key="1">
    <citation type="journal article" date="2018" name="Sci. Rep.">
        <title>Characterisation of pathogen-specific regions and novel effector candidates in Fusarium oxysporum f. sp. cepae.</title>
        <authorList>
            <person name="Armitage A.D."/>
            <person name="Taylor A."/>
            <person name="Sobczyk M.K."/>
            <person name="Baxter L."/>
            <person name="Greenfield B.P."/>
            <person name="Bates H.J."/>
            <person name="Wilson F."/>
            <person name="Jackson A.C."/>
            <person name="Ott S."/>
            <person name="Harrison R.J."/>
            <person name="Clarkson J.P."/>
        </authorList>
    </citation>
    <scope>NUCLEOTIDE SEQUENCE [LARGE SCALE GENOMIC DNA]</scope>
    <source>
        <strain evidence="1 2">Fo_A13</strain>
    </source>
</reference>
<dbReference type="Proteomes" id="UP000285084">
    <property type="component" value="Unassembled WGS sequence"/>
</dbReference>
<name>A0A420M8X3_FUSOX</name>
<dbReference type="VEuPathDB" id="FungiDB:FOC4_g10009922"/>
<evidence type="ECO:0000313" key="1">
    <source>
        <dbReference type="EMBL" id="RKK60608.1"/>
    </source>
</evidence>
<dbReference type="AlphaFoldDB" id="A0A420M8X3"/>
<dbReference type="VEuPathDB" id="FungiDB:HZS61_006083"/>
<comment type="caution">
    <text evidence="1">The sequence shown here is derived from an EMBL/GenBank/DDBJ whole genome shotgun (WGS) entry which is preliminary data.</text>
</comment>
<evidence type="ECO:0000313" key="2">
    <source>
        <dbReference type="Proteomes" id="UP000285084"/>
    </source>
</evidence>